<dbReference type="PROSITE" id="PS51257">
    <property type="entry name" value="PROKAR_LIPOPROTEIN"/>
    <property type="match status" value="1"/>
</dbReference>
<organism evidence="2 3">
    <name type="scientific">Durusdinium trenchii</name>
    <dbReference type="NCBI Taxonomy" id="1381693"/>
    <lineage>
        <taxon>Eukaryota</taxon>
        <taxon>Sar</taxon>
        <taxon>Alveolata</taxon>
        <taxon>Dinophyceae</taxon>
        <taxon>Suessiales</taxon>
        <taxon>Symbiodiniaceae</taxon>
        <taxon>Durusdinium</taxon>
    </lineage>
</organism>
<feature type="signal peptide" evidence="1">
    <location>
        <begin position="1"/>
        <end position="20"/>
    </location>
</feature>
<proteinExistence type="predicted"/>
<dbReference type="PANTHER" id="PTHR20883">
    <property type="entry name" value="PHYTANOYL-COA DIOXYGENASE DOMAIN CONTAINING 1"/>
    <property type="match status" value="1"/>
</dbReference>
<accession>A0ABP0S3U2</accession>
<dbReference type="SUPFAM" id="SSF51197">
    <property type="entry name" value="Clavaminate synthase-like"/>
    <property type="match status" value="1"/>
</dbReference>
<evidence type="ECO:0000313" key="3">
    <source>
        <dbReference type="Proteomes" id="UP001642464"/>
    </source>
</evidence>
<feature type="chain" id="PRO_5047126366" evidence="1">
    <location>
        <begin position="21"/>
        <end position="347"/>
    </location>
</feature>
<sequence>MFRTCLTCALATAACQKVLSVESLLDFERHGHTVTRGLISPEDRSTRGDLTSERDFQSQVPVLQRYVREKESAAAAHSAFIMSAQGMAGMEPPFLQTFNPHRHSPVAWQWTLALLSAACALLGTERLRLYQTSLFWKRRGHDATAWHQDLMTAPIATNDFITAWVPLHRVGPTGGDGRPTMDKCYQGPGRRHAKTQAGSIEESPLVFQSCTHKDLAAKVHCGAMVRGSTLEDEMGIDPLSCPGPEDFGEHHEGDVTWHHGWVQHGAPALTKGVSRMAFTASYFADGALVMAPAETEDAPSFTSWLRDLRPGDQAEHPELPLLAPAGGLVFGLGKRHGKLSAVDWMSL</sequence>
<dbReference type="EMBL" id="CAXAMM010042829">
    <property type="protein sequence ID" value="CAK9106996.1"/>
    <property type="molecule type" value="Genomic_DNA"/>
</dbReference>
<evidence type="ECO:0000313" key="2">
    <source>
        <dbReference type="EMBL" id="CAK9106996.1"/>
    </source>
</evidence>
<reference evidence="2 3" key="1">
    <citation type="submission" date="2024-02" db="EMBL/GenBank/DDBJ databases">
        <authorList>
            <person name="Chen Y."/>
            <person name="Shah S."/>
            <person name="Dougan E. K."/>
            <person name="Thang M."/>
            <person name="Chan C."/>
        </authorList>
    </citation>
    <scope>NUCLEOTIDE SEQUENCE [LARGE SCALE GENOMIC DNA]</scope>
</reference>
<keyword evidence="1" id="KW-0732">Signal</keyword>
<protein>
    <submittedName>
        <fullName evidence="2">Uncharacterized protein</fullName>
    </submittedName>
</protein>
<comment type="caution">
    <text evidence="2">The sequence shown here is derived from an EMBL/GenBank/DDBJ whole genome shotgun (WGS) entry which is preliminary data.</text>
</comment>
<gene>
    <name evidence="2" type="ORF">SCF082_LOCUS49823</name>
</gene>
<evidence type="ECO:0000256" key="1">
    <source>
        <dbReference type="SAM" id="SignalP"/>
    </source>
</evidence>
<keyword evidence="3" id="KW-1185">Reference proteome</keyword>
<dbReference type="Gene3D" id="2.60.120.620">
    <property type="entry name" value="q2cbj1_9rhob like domain"/>
    <property type="match status" value="2"/>
</dbReference>
<dbReference type="Proteomes" id="UP001642464">
    <property type="component" value="Unassembled WGS sequence"/>
</dbReference>
<dbReference type="PANTHER" id="PTHR20883:SF49">
    <property type="entry name" value="PHYTANOYL-COA DIOXYGENASE"/>
    <property type="match status" value="1"/>
</dbReference>
<name>A0ABP0S3U2_9DINO</name>